<gene>
    <name evidence="1" type="ORF">DPMN_072811</name>
</gene>
<organism evidence="1 2">
    <name type="scientific">Dreissena polymorpha</name>
    <name type="common">Zebra mussel</name>
    <name type="synonym">Mytilus polymorpha</name>
    <dbReference type="NCBI Taxonomy" id="45954"/>
    <lineage>
        <taxon>Eukaryota</taxon>
        <taxon>Metazoa</taxon>
        <taxon>Spiralia</taxon>
        <taxon>Lophotrochozoa</taxon>
        <taxon>Mollusca</taxon>
        <taxon>Bivalvia</taxon>
        <taxon>Autobranchia</taxon>
        <taxon>Heteroconchia</taxon>
        <taxon>Euheterodonta</taxon>
        <taxon>Imparidentia</taxon>
        <taxon>Neoheterodontei</taxon>
        <taxon>Myida</taxon>
        <taxon>Dreissenoidea</taxon>
        <taxon>Dreissenidae</taxon>
        <taxon>Dreissena</taxon>
    </lineage>
</organism>
<protein>
    <submittedName>
        <fullName evidence="1">Uncharacterized protein</fullName>
    </submittedName>
</protein>
<evidence type="ECO:0000313" key="2">
    <source>
        <dbReference type="Proteomes" id="UP000828390"/>
    </source>
</evidence>
<evidence type="ECO:0000313" key="1">
    <source>
        <dbReference type="EMBL" id="KAH3713047.1"/>
    </source>
</evidence>
<dbReference type="Proteomes" id="UP000828390">
    <property type="component" value="Unassembled WGS sequence"/>
</dbReference>
<dbReference type="AlphaFoldDB" id="A0A9D4BY08"/>
<accession>A0A9D4BY08</accession>
<dbReference type="EMBL" id="JAIWYP010000014">
    <property type="protein sequence ID" value="KAH3713047.1"/>
    <property type="molecule type" value="Genomic_DNA"/>
</dbReference>
<name>A0A9D4BY08_DREPO</name>
<reference evidence="1" key="2">
    <citation type="submission" date="2020-11" db="EMBL/GenBank/DDBJ databases">
        <authorList>
            <person name="McCartney M.A."/>
            <person name="Auch B."/>
            <person name="Kono T."/>
            <person name="Mallez S."/>
            <person name="Becker A."/>
            <person name="Gohl D.M."/>
            <person name="Silverstein K.A.T."/>
            <person name="Koren S."/>
            <person name="Bechman K.B."/>
            <person name="Herman A."/>
            <person name="Abrahante J.E."/>
            <person name="Garbe J."/>
        </authorList>
    </citation>
    <scope>NUCLEOTIDE SEQUENCE</scope>
    <source>
        <strain evidence="1">Duluth1</strain>
        <tissue evidence="1">Whole animal</tissue>
    </source>
</reference>
<reference evidence="1" key="1">
    <citation type="journal article" date="2019" name="bioRxiv">
        <title>The Genome of the Zebra Mussel, Dreissena polymorpha: A Resource for Invasive Species Research.</title>
        <authorList>
            <person name="McCartney M.A."/>
            <person name="Auch B."/>
            <person name="Kono T."/>
            <person name="Mallez S."/>
            <person name="Zhang Y."/>
            <person name="Obille A."/>
            <person name="Becker A."/>
            <person name="Abrahante J.E."/>
            <person name="Garbe J."/>
            <person name="Badalamenti J.P."/>
            <person name="Herman A."/>
            <person name="Mangelson H."/>
            <person name="Liachko I."/>
            <person name="Sullivan S."/>
            <person name="Sone E.D."/>
            <person name="Koren S."/>
            <person name="Silverstein K.A.T."/>
            <person name="Beckman K.B."/>
            <person name="Gohl D.M."/>
        </authorList>
    </citation>
    <scope>NUCLEOTIDE SEQUENCE</scope>
    <source>
        <strain evidence="1">Duluth1</strain>
        <tissue evidence="1">Whole animal</tissue>
    </source>
</reference>
<proteinExistence type="predicted"/>
<keyword evidence="2" id="KW-1185">Reference proteome</keyword>
<sequence>MATTSISDIAGIAYFDVGPDLSTLGFRWTRWLRSFELYTYRKDIASNAQRKALLLHSAGLEVQDICYALNCPDPESCVL</sequence>
<comment type="caution">
    <text evidence="1">The sequence shown here is derived from an EMBL/GenBank/DDBJ whole genome shotgun (WGS) entry which is preliminary data.</text>
</comment>